<comment type="subcellular location">
    <subcellularLocation>
        <location evidence="1">Cell membrane</location>
        <topology evidence="1">Multi-pass membrane protein</topology>
    </subcellularLocation>
</comment>
<gene>
    <name evidence="11" type="ORF">CLV67_104424</name>
</gene>
<dbReference type="GO" id="GO:0005524">
    <property type="term" value="F:ATP binding"/>
    <property type="evidence" value="ECO:0007669"/>
    <property type="project" value="UniProtKB-KW"/>
</dbReference>
<evidence type="ECO:0000256" key="4">
    <source>
        <dbReference type="ARBA" id="ARBA00022840"/>
    </source>
</evidence>
<feature type="domain" description="ABC transmembrane type-1" evidence="10">
    <location>
        <begin position="19"/>
        <end position="286"/>
    </location>
</feature>
<proteinExistence type="predicted"/>
<dbReference type="SUPFAM" id="SSF52540">
    <property type="entry name" value="P-loop containing nucleoside triphosphate hydrolases"/>
    <property type="match status" value="1"/>
</dbReference>
<evidence type="ECO:0000256" key="2">
    <source>
        <dbReference type="ARBA" id="ARBA00022692"/>
    </source>
</evidence>
<feature type="region of interest" description="Disordered" evidence="7">
    <location>
        <begin position="577"/>
        <end position="599"/>
    </location>
</feature>
<feature type="transmembrane region" description="Helical" evidence="8">
    <location>
        <begin position="55"/>
        <end position="77"/>
    </location>
</feature>
<dbReference type="RefSeq" id="WP_106317907.1">
    <property type="nucleotide sequence ID" value="NZ_BOMO01000022.1"/>
</dbReference>
<feature type="transmembrane region" description="Helical" evidence="8">
    <location>
        <begin position="138"/>
        <end position="171"/>
    </location>
</feature>
<feature type="transmembrane region" description="Helical" evidence="8">
    <location>
        <begin position="275"/>
        <end position="298"/>
    </location>
</feature>
<dbReference type="Gene3D" id="3.40.50.300">
    <property type="entry name" value="P-loop containing nucleotide triphosphate hydrolases"/>
    <property type="match status" value="1"/>
</dbReference>
<comment type="caution">
    <text evidence="11">The sequence shown here is derived from an EMBL/GenBank/DDBJ whole genome shotgun (WGS) entry which is preliminary data.</text>
</comment>
<name>A0A2T0KHI6_9ACTN</name>
<keyword evidence="5 8" id="KW-1133">Transmembrane helix</keyword>
<evidence type="ECO:0000256" key="3">
    <source>
        <dbReference type="ARBA" id="ARBA00022741"/>
    </source>
</evidence>
<keyword evidence="6 8" id="KW-0472">Membrane</keyword>
<evidence type="ECO:0000313" key="11">
    <source>
        <dbReference type="EMBL" id="PRX22896.1"/>
    </source>
</evidence>
<dbReference type="Gene3D" id="1.20.1560.10">
    <property type="entry name" value="ABC transporter type 1, transmembrane domain"/>
    <property type="match status" value="1"/>
</dbReference>
<evidence type="ECO:0000313" key="12">
    <source>
        <dbReference type="Proteomes" id="UP000239415"/>
    </source>
</evidence>
<dbReference type="GO" id="GO:0016887">
    <property type="term" value="F:ATP hydrolysis activity"/>
    <property type="evidence" value="ECO:0007669"/>
    <property type="project" value="InterPro"/>
</dbReference>
<dbReference type="SUPFAM" id="SSF90123">
    <property type="entry name" value="ABC transporter transmembrane region"/>
    <property type="match status" value="1"/>
</dbReference>
<dbReference type="GO" id="GO:0005886">
    <property type="term" value="C:plasma membrane"/>
    <property type="evidence" value="ECO:0007669"/>
    <property type="project" value="UniProtKB-SubCell"/>
</dbReference>
<evidence type="ECO:0000259" key="10">
    <source>
        <dbReference type="PROSITE" id="PS50929"/>
    </source>
</evidence>
<evidence type="ECO:0000256" key="6">
    <source>
        <dbReference type="ARBA" id="ARBA00023136"/>
    </source>
</evidence>
<keyword evidence="3" id="KW-0547">Nucleotide-binding</keyword>
<reference evidence="11 12" key="1">
    <citation type="submission" date="2018-03" db="EMBL/GenBank/DDBJ databases">
        <title>Genomic Encyclopedia of Archaeal and Bacterial Type Strains, Phase II (KMG-II): from individual species to whole genera.</title>
        <authorList>
            <person name="Goeker M."/>
        </authorList>
    </citation>
    <scope>NUCLEOTIDE SEQUENCE [LARGE SCALE GENOMIC DNA]</scope>
    <source>
        <strain evidence="11 12">DSM 43146</strain>
    </source>
</reference>
<sequence>MIAGWPLLRRSLPGSRPFVLLTLWSAVEALPALTGGLLVATALDRGFLRQEPMTGLAWLSLLGVAAAVRAVAVARTYPWLSAAVEPMRDALVRAVVDATLRRAVAGTRPDLAAVAQLGRQVETVRTLVGTLLRTLRQVVTALVAATAGLLALAPAIAGLVGVPLLLAWLLYGALLGPLARRQDELIAADETVAAQAGAALAAVRDIRACGATSRVTGEVGAAIDRQAHATRRFAHLDAVRSVVLVIGTQAPVVLVAVCAPMLLRTGAATVGEVVGALTYLVVTLAPAVRALIGTLGSWSVRMRAVLRRLDLACAAPEPAADGTAEAGPGFDLEAENLTFGYGQHAVPVLQGLDLTVPEGDHLAVVGASGIGKSTLAALFSGMLRPGSGRLLLGGIPVTELPAATVRHRVALIPQEAYVFAGTVRENVMYLCPDADDHTLSAAAAATGLAPVVTRLGGWDAVITAPAHQLSAGERQLIALTRVYLSPAGIVVLDEATCHLDPAAEALAETAFAARGGTLVVVAHRFSSTRRARRILFLDGARPSLGTHDELLATVPGYAALARHAADVGLPTPSCASMPDNPPDPGRWTPARTTPRSTHMTRHLDESPVLVLQRETAGTGWSDIGHGLSVDAGHVLLRASAGTTITEGEPLRLFAVEPGADEVRAVDLRGVDVLPRGDWQLVVARLVAGGGQPSAGRREVADVLRALESTDDARWTAAARAAQRAVLTDTPVSVPAVAAPPPPNDDEGEPLSWLCRMFGIGCPPPTST</sequence>
<keyword evidence="4 11" id="KW-0067">ATP-binding</keyword>
<evidence type="ECO:0000256" key="7">
    <source>
        <dbReference type="SAM" id="MobiDB-lite"/>
    </source>
</evidence>
<keyword evidence="2 8" id="KW-0812">Transmembrane</keyword>
<dbReference type="AlphaFoldDB" id="A0A2T0KHI6"/>
<protein>
    <submittedName>
        <fullName evidence="11">ATP-binding cassette subfamily C protein</fullName>
    </submittedName>
</protein>
<dbReference type="GO" id="GO:0034040">
    <property type="term" value="F:ATPase-coupled lipid transmembrane transporter activity"/>
    <property type="evidence" value="ECO:0007669"/>
    <property type="project" value="TreeGrafter"/>
</dbReference>
<dbReference type="InterPro" id="IPR003439">
    <property type="entry name" value="ABC_transporter-like_ATP-bd"/>
</dbReference>
<dbReference type="PANTHER" id="PTHR24221">
    <property type="entry name" value="ATP-BINDING CASSETTE SUB-FAMILY B"/>
    <property type="match status" value="1"/>
</dbReference>
<dbReference type="PANTHER" id="PTHR24221:SF654">
    <property type="entry name" value="ATP-BINDING CASSETTE SUB-FAMILY B MEMBER 6"/>
    <property type="match status" value="1"/>
</dbReference>
<dbReference type="InterPro" id="IPR003593">
    <property type="entry name" value="AAA+_ATPase"/>
</dbReference>
<feature type="domain" description="ABC transporter" evidence="9">
    <location>
        <begin position="332"/>
        <end position="563"/>
    </location>
</feature>
<feature type="transmembrane region" description="Helical" evidence="8">
    <location>
        <begin position="20"/>
        <end position="43"/>
    </location>
</feature>
<accession>A0A2T0KHI6</accession>
<dbReference type="Proteomes" id="UP000239415">
    <property type="component" value="Unassembled WGS sequence"/>
</dbReference>
<dbReference type="InterPro" id="IPR027417">
    <property type="entry name" value="P-loop_NTPase"/>
</dbReference>
<dbReference type="GO" id="GO:0140359">
    <property type="term" value="F:ABC-type transporter activity"/>
    <property type="evidence" value="ECO:0007669"/>
    <property type="project" value="InterPro"/>
</dbReference>
<dbReference type="PROSITE" id="PS50893">
    <property type="entry name" value="ABC_TRANSPORTER_2"/>
    <property type="match status" value="1"/>
</dbReference>
<dbReference type="InterPro" id="IPR039421">
    <property type="entry name" value="Type_1_exporter"/>
</dbReference>
<evidence type="ECO:0000256" key="1">
    <source>
        <dbReference type="ARBA" id="ARBA00004651"/>
    </source>
</evidence>
<evidence type="ECO:0000259" key="9">
    <source>
        <dbReference type="PROSITE" id="PS50893"/>
    </source>
</evidence>
<dbReference type="SMART" id="SM00382">
    <property type="entry name" value="AAA"/>
    <property type="match status" value="1"/>
</dbReference>
<dbReference type="EMBL" id="PVMZ01000004">
    <property type="protein sequence ID" value="PRX22896.1"/>
    <property type="molecule type" value="Genomic_DNA"/>
</dbReference>
<dbReference type="OrthoDB" id="9806127at2"/>
<dbReference type="InterPro" id="IPR011527">
    <property type="entry name" value="ABC1_TM_dom"/>
</dbReference>
<organism evidence="11 12">
    <name type="scientific">Actinoplanes italicus</name>
    <dbReference type="NCBI Taxonomy" id="113567"/>
    <lineage>
        <taxon>Bacteria</taxon>
        <taxon>Bacillati</taxon>
        <taxon>Actinomycetota</taxon>
        <taxon>Actinomycetes</taxon>
        <taxon>Micromonosporales</taxon>
        <taxon>Micromonosporaceae</taxon>
        <taxon>Actinoplanes</taxon>
    </lineage>
</organism>
<dbReference type="PROSITE" id="PS50929">
    <property type="entry name" value="ABC_TM1F"/>
    <property type="match status" value="1"/>
</dbReference>
<evidence type="ECO:0000256" key="5">
    <source>
        <dbReference type="ARBA" id="ARBA00022989"/>
    </source>
</evidence>
<dbReference type="Pfam" id="PF00005">
    <property type="entry name" value="ABC_tran"/>
    <property type="match status" value="1"/>
</dbReference>
<evidence type="ECO:0000256" key="8">
    <source>
        <dbReference type="SAM" id="Phobius"/>
    </source>
</evidence>
<feature type="transmembrane region" description="Helical" evidence="8">
    <location>
        <begin position="241"/>
        <end position="263"/>
    </location>
</feature>
<dbReference type="InterPro" id="IPR036640">
    <property type="entry name" value="ABC1_TM_sf"/>
</dbReference>
<keyword evidence="12" id="KW-1185">Reference proteome</keyword>